<dbReference type="EMBL" id="BAABHD010000080">
    <property type="protein sequence ID" value="GAA4465934.1"/>
    <property type="molecule type" value="Genomic_DNA"/>
</dbReference>
<gene>
    <name evidence="9" type="ORF">GCM10023189_47340</name>
</gene>
<protein>
    <recommendedName>
        <fullName evidence="8">PIN domain-containing protein</fullName>
    </recommendedName>
</protein>
<evidence type="ECO:0000256" key="6">
    <source>
        <dbReference type="ARBA" id="ARBA00022842"/>
    </source>
</evidence>
<dbReference type="CDD" id="cd18738">
    <property type="entry name" value="PIN_VapC4-5_FitB-like"/>
    <property type="match status" value="1"/>
</dbReference>
<keyword evidence="4" id="KW-0479">Metal-binding</keyword>
<name>A0ABP8NHG0_9BACT</name>
<keyword evidence="3" id="KW-0540">Nuclease</keyword>
<proteinExistence type="inferred from homology"/>
<accession>A0ABP8NHG0</accession>
<keyword evidence="6" id="KW-0460">Magnesium</keyword>
<evidence type="ECO:0000256" key="7">
    <source>
        <dbReference type="ARBA" id="ARBA00038093"/>
    </source>
</evidence>
<evidence type="ECO:0000259" key="8">
    <source>
        <dbReference type="Pfam" id="PF01850"/>
    </source>
</evidence>
<evidence type="ECO:0000256" key="1">
    <source>
        <dbReference type="ARBA" id="ARBA00001946"/>
    </source>
</evidence>
<dbReference type="PANTHER" id="PTHR33653">
    <property type="entry name" value="RIBONUCLEASE VAPC2"/>
    <property type="match status" value="1"/>
</dbReference>
<dbReference type="InterPro" id="IPR050556">
    <property type="entry name" value="Type_II_TA_system_RNase"/>
</dbReference>
<feature type="domain" description="PIN" evidence="8">
    <location>
        <begin position="8"/>
        <end position="113"/>
    </location>
</feature>
<comment type="caution">
    <text evidence="9">The sequence shown here is derived from an EMBL/GenBank/DDBJ whole genome shotgun (WGS) entry which is preliminary data.</text>
</comment>
<dbReference type="InterPro" id="IPR029060">
    <property type="entry name" value="PIN-like_dom_sf"/>
</dbReference>
<dbReference type="PANTHER" id="PTHR33653:SF1">
    <property type="entry name" value="RIBONUCLEASE VAPC2"/>
    <property type="match status" value="1"/>
</dbReference>
<keyword evidence="10" id="KW-1185">Reference proteome</keyword>
<comment type="cofactor">
    <cofactor evidence="1">
        <name>Mg(2+)</name>
        <dbReference type="ChEBI" id="CHEBI:18420"/>
    </cofactor>
</comment>
<dbReference type="SUPFAM" id="SSF88723">
    <property type="entry name" value="PIN domain-like"/>
    <property type="match status" value="1"/>
</dbReference>
<evidence type="ECO:0000313" key="10">
    <source>
        <dbReference type="Proteomes" id="UP001501175"/>
    </source>
</evidence>
<keyword evidence="5" id="KW-0378">Hydrolase</keyword>
<comment type="similarity">
    <text evidence="7">Belongs to the PINc/VapC protein family.</text>
</comment>
<dbReference type="Pfam" id="PF01850">
    <property type="entry name" value="PIN"/>
    <property type="match status" value="1"/>
</dbReference>
<dbReference type="Proteomes" id="UP001501175">
    <property type="component" value="Unassembled WGS sequence"/>
</dbReference>
<reference evidence="10" key="1">
    <citation type="journal article" date="2019" name="Int. J. Syst. Evol. Microbiol.">
        <title>The Global Catalogue of Microorganisms (GCM) 10K type strain sequencing project: providing services to taxonomists for standard genome sequencing and annotation.</title>
        <authorList>
            <consortium name="The Broad Institute Genomics Platform"/>
            <consortium name="The Broad Institute Genome Sequencing Center for Infectious Disease"/>
            <person name="Wu L."/>
            <person name="Ma J."/>
        </authorList>
    </citation>
    <scope>NUCLEOTIDE SEQUENCE [LARGE SCALE GENOMIC DNA]</scope>
    <source>
        <strain evidence="10">JCM 17927</strain>
    </source>
</reference>
<evidence type="ECO:0000313" key="9">
    <source>
        <dbReference type="EMBL" id="GAA4465934.1"/>
    </source>
</evidence>
<evidence type="ECO:0000256" key="3">
    <source>
        <dbReference type="ARBA" id="ARBA00022722"/>
    </source>
</evidence>
<dbReference type="InterPro" id="IPR002716">
    <property type="entry name" value="PIN_dom"/>
</dbReference>
<dbReference type="Gene3D" id="3.40.50.1010">
    <property type="entry name" value="5'-nuclease"/>
    <property type="match status" value="1"/>
</dbReference>
<evidence type="ECO:0000256" key="4">
    <source>
        <dbReference type="ARBA" id="ARBA00022723"/>
    </source>
</evidence>
<sequence length="128" mass="14284">MNGVDFLADTNFLIYLLEGRPEAALFADYSFAVSFVTEIELLGRYRISPEEKEIIHSMLDTCVIIDLPPVVKQKAAVLKQNRRIKLPDALIVATAQYFGLTLLTADIGFRNIPGIEVFLIELTPPKSS</sequence>
<dbReference type="RefSeq" id="WP_345247709.1">
    <property type="nucleotide sequence ID" value="NZ_BAABHD010000080.1"/>
</dbReference>
<evidence type="ECO:0000256" key="2">
    <source>
        <dbReference type="ARBA" id="ARBA00022649"/>
    </source>
</evidence>
<keyword evidence="2" id="KW-1277">Toxin-antitoxin system</keyword>
<evidence type="ECO:0000256" key="5">
    <source>
        <dbReference type="ARBA" id="ARBA00022801"/>
    </source>
</evidence>
<organism evidence="9 10">
    <name type="scientific">Nibrella saemangeumensis</name>
    <dbReference type="NCBI Taxonomy" id="1084526"/>
    <lineage>
        <taxon>Bacteria</taxon>
        <taxon>Pseudomonadati</taxon>
        <taxon>Bacteroidota</taxon>
        <taxon>Cytophagia</taxon>
        <taxon>Cytophagales</taxon>
        <taxon>Spirosomataceae</taxon>
        <taxon>Nibrella</taxon>
    </lineage>
</organism>